<evidence type="ECO:0000256" key="1">
    <source>
        <dbReference type="SAM" id="Phobius"/>
    </source>
</evidence>
<feature type="transmembrane region" description="Helical" evidence="1">
    <location>
        <begin position="6"/>
        <end position="25"/>
    </location>
</feature>
<sequence>MKERFVLYTGGFILMTFIAALDFVLLVGRLIPLRGRWLPFMLSLPIVGLGGYVGWVVGGGLGLSHDDALAMGTAVSVISGFLLLMFFLL</sequence>
<name>A0A2Z2MSH7_9EURY</name>
<evidence type="ECO:0000313" key="2">
    <source>
        <dbReference type="EMBL" id="ASJ05261.1"/>
    </source>
</evidence>
<feature type="transmembrane region" description="Helical" evidence="1">
    <location>
        <begin position="37"/>
        <end position="57"/>
    </location>
</feature>
<dbReference type="KEGG" id="tbs:A3L01_07735"/>
<dbReference type="Proteomes" id="UP000250272">
    <property type="component" value="Chromosome"/>
</dbReference>
<proteinExistence type="predicted"/>
<gene>
    <name evidence="2" type="ORF">A3L01_07735</name>
</gene>
<protein>
    <submittedName>
        <fullName evidence="2">Uncharacterized protein</fullName>
    </submittedName>
</protein>
<evidence type="ECO:0000313" key="3">
    <source>
        <dbReference type="Proteomes" id="UP000250272"/>
    </source>
</evidence>
<reference evidence="2 3" key="1">
    <citation type="submission" date="2016-04" db="EMBL/GenBank/DDBJ databases">
        <title>Complete genome sequence of Thermococcus barossii type strain SHCK-94.</title>
        <authorList>
            <person name="Oger P.M."/>
        </authorList>
    </citation>
    <scope>NUCLEOTIDE SEQUENCE [LARGE SCALE GENOMIC DNA]</scope>
    <source>
        <strain evidence="2 3">SHCK-94</strain>
    </source>
</reference>
<accession>A0A2Z2MSH7</accession>
<dbReference type="EMBL" id="CP015101">
    <property type="protein sequence ID" value="ASJ05261.1"/>
    <property type="molecule type" value="Genomic_DNA"/>
</dbReference>
<feature type="transmembrane region" description="Helical" evidence="1">
    <location>
        <begin position="69"/>
        <end position="88"/>
    </location>
</feature>
<keyword evidence="1" id="KW-1133">Transmembrane helix</keyword>
<keyword evidence="1" id="KW-0472">Membrane</keyword>
<dbReference type="AlphaFoldDB" id="A0A2Z2MSH7"/>
<keyword evidence="3" id="KW-1185">Reference proteome</keyword>
<keyword evidence="1" id="KW-0812">Transmembrane</keyword>
<organism evidence="2 3">
    <name type="scientific">Thermococcus barossii</name>
    <dbReference type="NCBI Taxonomy" id="54077"/>
    <lineage>
        <taxon>Archaea</taxon>
        <taxon>Methanobacteriati</taxon>
        <taxon>Methanobacteriota</taxon>
        <taxon>Thermococci</taxon>
        <taxon>Thermococcales</taxon>
        <taxon>Thermococcaceae</taxon>
        <taxon>Thermococcus</taxon>
    </lineage>
</organism>